<proteinExistence type="inferred from homology"/>
<organism evidence="2 3">
    <name type="scientific">Rhynchospora pubera</name>
    <dbReference type="NCBI Taxonomy" id="906938"/>
    <lineage>
        <taxon>Eukaryota</taxon>
        <taxon>Viridiplantae</taxon>
        <taxon>Streptophyta</taxon>
        <taxon>Embryophyta</taxon>
        <taxon>Tracheophyta</taxon>
        <taxon>Spermatophyta</taxon>
        <taxon>Magnoliopsida</taxon>
        <taxon>Liliopsida</taxon>
        <taxon>Poales</taxon>
        <taxon>Cyperaceae</taxon>
        <taxon>Cyperoideae</taxon>
        <taxon>Rhynchosporeae</taxon>
        <taxon>Rhynchospora</taxon>
    </lineage>
</organism>
<keyword evidence="3" id="KW-1185">Reference proteome</keyword>
<dbReference type="InterPro" id="IPR003676">
    <property type="entry name" value="SAUR_fam"/>
</dbReference>
<dbReference type="Pfam" id="PF02519">
    <property type="entry name" value="Auxin_inducible"/>
    <property type="match status" value="1"/>
</dbReference>
<reference evidence="2" key="1">
    <citation type="submission" date="2022-08" db="EMBL/GenBank/DDBJ databases">
        <authorList>
            <person name="Marques A."/>
        </authorList>
    </citation>
    <scope>NUCLEOTIDE SEQUENCE</scope>
    <source>
        <strain evidence="2">RhyPub2mFocal</strain>
        <tissue evidence="2">Leaves</tissue>
    </source>
</reference>
<dbReference type="Proteomes" id="UP001140206">
    <property type="component" value="Chromosome 5"/>
</dbReference>
<sequence length="175" mass="19898">MKRHRGFRLGRKLVTLFRRTFQFRRRKHYLCLNTLQRTSPPSVNKIALASKLFNWGKQLKQLIHSSKDESYTPLISCNSDNNHNKAPPKGHLAVYVAGDAKEGGSPRRFVVPVVYFNHPLFGELLKEAEEEFGYGHPGGITIPCPVSKFEKVQTRIASGADRICRRSAWCETANC</sequence>
<protein>
    <submittedName>
        <fullName evidence="2">SAUR-like auxin-responsive family protein</fullName>
    </submittedName>
</protein>
<comment type="caution">
    <text evidence="2">The sequence shown here is derived from an EMBL/GenBank/DDBJ whole genome shotgun (WGS) entry which is preliminary data.</text>
</comment>
<dbReference type="AlphaFoldDB" id="A0AAV8BUK1"/>
<evidence type="ECO:0000313" key="2">
    <source>
        <dbReference type="EMBL" id="KAJ4746851.1"/>
    </source>
</evidence>
<gene>
    <name evidence="2" type="ORF">LUZ62_081256</name>
</gene>
<evidence type="ECO:0000256" key="1">
    <source>
        <dbReference type="ARBA" id="ARBA00006974"/>
    </source>
</evidence>
<evidence type="ECO:0000313" key="3">
    <source>
        <dbReference type="Proteomes" id="UP001140206"/>
    </source>
</evidence>
<dbReference type="PANTHER" id="PTHR31374:SF304">
    <property type="entry name" value="OS04G0537100 PROTEIN"/>
    <property type="match status" value="1"/>
</dbReference>
<dbReference type="EMBL" id="JAMFTS010000005">
    <property type="protein sequence ID" value="KAJ4746851.1"/>
    <property type="molecule type" value="Genomic_DNA"/>
</dbReference>
<name>A0AAV8BUK1_9POAL</name>
<comment type="similarity">
    <text evidence="1">Belongs to the ARG7 family.</text>
</comment>
<dbReference type="PANTHER" id="PTHR31374">
    <property type="entry name" value="AUXIN-INDUCED PROTEIN-LIKE-RELATED"/>
    <property type="match status" value="1"/>
</dbReference>
<dbReference type="GO" id="GO:0009733">
    <property type="term" value="P:response to auxin"/>
    <property type="evidence" value="ECO:0007669"/>
    <property type="project" value="InterPro"/>
</dbReference>
<accession>A0AAV8BUK1</accession>